<accession>A0AAD4WHK2</accession>
<dbReference type="EMBL" id="JAJFAZ020000002">
    <property type="protein sequence ID" value="KAI5342784.1"/>
    <property type="molecule type" value="Genomic_DNA"/>
</dbReference>
<proteinExistence type="predicted"/>
<dbReference type="Proteomes" id="UP001054821">
    <property type="component" value="Chromosome 2"/>
</dbReference>
<comment type="caution">
    <text evidence="1">The sequence shown here is derived from an EMBL/GenBank/DDBJ whole genome shotgun (WGS) entry which is preliminary data.</text>
</comment>
<gene>
    <name evidence="1" type="ORF">L3X38_010660</name>
</gene>
<evidence type="ECO:0000313" key="1">
    <source>
        <dbReference type="EMBL" id="KAI5342784.1"/>
    </source>
</evidence>
<keyword evidence="2" id="KW-1185">Reference proteome</keyword>
<name>A0AAD4WHK2_PRUDU</name>
<reference evidence="1 2" key="1">
    <citation type="journal article" date="2022" name="G3 (Bethesda)">
        <title>Whole-genome sequence and methylome profiling of the almond [Prunus dulcis (Mill.) D.A. Webb] cultivar 'Nonpareil'.</title>
        <authorList>
            <person name="D'Amico-Willman K.M."/>
            <person name="Ouma W.Z."/>
            <person name="Meulia T."/>
            <person name="Sideli G.M."/>
            <person name="Gradziel T.M."/>
            <person name="Fresnedo-Ramirez J."/>
        </authorList>
    </citation>
    <scope>NUCLEOTIDE SEQUENCE [LARGE SCALE GENOMIC DNA]</scope>
    <source>
        <strain evidence="1">Clone GOH B32 T37-40</strain>
    </source>
</reference>
<organism evidence="1 2">
    <name type="scientific">Prunus dulcis</name>
    <name type="common">Almond</name>
    <name type="synonym">Amygdalus dulcis</name>
    <dbReference type="NCBI Taxonomy" id="3755"/>
    <lineage>
        <taxon>Eukaryota</taxon>
        <taxon>Viridiplantae</taxon>
        <taxon>Streptophyta</taxon>
        <taxon>Embryophyta</taxon>
        <taxon>Tracheophyta</taxon>
        <taxon>Spermatophyta</taxon>
        <taxon>Magnoliopsida</taxon>
        <taxon>eudicotyledons</taxon>
        <taxon>Gunneridae</taxon>
        <taxon>Pentapetalae</taxon>
        <taxon>rosids</taxon>
        <taxon>fabids</taxon>
        <taxon>Rosales</taxon>
        <taxon>Rosaceae</taxon>
        <taxon>Amygdaloideae</taxon>
        <taxon>Amygdaleae</taxon>
        <taxon>Prunus</taxon>
    </lineage>
</organism>
<evidence type="ECO:0000313" key="2">
    <source>
        <dbReference type="Proteomes" id="UP001054821"/>
    </source>
</evidence>
<sequence>MWRPMPCSKADANLANASAWLFSKRDTWFIEWTWKVVSKCRACWRGLEFETEGVLEGSLVWGDENETGPTPLGIRRAIHK</sequence>
<dbReference type="AlphaFoldDB" id="A0AAD4WHK2"/>
<protein>
    <submittedName>
        <fullName evidence="1">Uncharacterized protein</fullName>
    </submittedName>
</protein>